<sequence length="301" mass="34307">MFSSIKRLLQKGKDSTVSSNDLLHDSSKALPEQTEQEAVEEIFPKISFHPLMYIEDETRYVYQFLNNELPPLQPNQLSLSAIDIEVDEEGAMVTAFIRNSLAKSILLQDVNLLLLSEERELLARKEFSLEELGELPASSSRPWRFYFERETLLKEELPKSGFQLAFDLTKNEHKLDLEPTWEAQLSDVQKEELTKLVASLPKLGENELCLHSISASLKEDGNLAATLLIRNGSKQAVNLEVLPLELFDENFEIIARGSFTLAPLTILPNTSKPWTFIFPASLVEKQEFTKWSVRIPNEQMI</sequence>
<dbReference type="InterPro" id="IPR030910">
    <property type="entry name" value="SLAP_dom"/>
</dbReference>
<organism evidence="1 2">
    <name type="scientific">Gottfriedia solisilvae</name>
    <dbReference type="NCBI Taxonomy" id="1516104"/>
    <lineage>
        <taxon>Bacteria</taxon>
        <taxon>Bacillati</taxon>
        <taxon>Bacillota</taxon>
        <taxon>Bacilli</taxon>
        <taxon>Bacillales</taxon>
        <taxon>Bacillaceae</taxon>
        <taxon>Gottfriedia</taxon>
    </lineage>
</organism>
<reference evidence="2" key="1">
    <citation type="journal article" date="2019" name="Int. J. Syst. Evol. Microbiol.">
        <title>The Global Catalogue of Microorganisms (GCM) 10K type strain sequencing project: providing services to taxonomists for standard genome sequencing and annotation.</title>
        <authorList>
            <consortium name="The Broad Institute Genomics Platform"/>
            <consortium name="The Broad Institute Genome Sequencing Center for Infectious Disease"/>
            <person name="Wu L."/>
            <person name="Ma J."/>
        </authorList>
    </citation>
    <scope>NUCLEOTIDE SEQUENCE [LARGE SCALE GENOMIC DNA]</scope>
    <source>
        <strain evidence="2">CGMCC 1.14993</strain>
    </source>
</reference>
<dbReference type="AlphaFoldDB" id="A0A8J3AUY2"/>
<gene>
    <name evidence="1" type="ORF">GCM10007380_33810</name>
</gene>
<dbReference type="NCBIfam" id="TIGR04398">
    <property type="entry name" value="SLAP_DUP"/>
    <property type="match status" value="2"/>
</dbReference>
<dbReference type="RefSeq" id="WP_088001216.1">
    <property type="nucleotide sequence ID" value="NZ_BMHB01000002.1"/>
</dbReference>
<name>A0A8J3AUY2_9BACI</name>
<accession>A0A8J3AUY2</accession>
<dbReference type="Proteomes" id="UP000626244">
    <property type="component" value="Unassembled WGS sequence"/>
</dbReference>
<dbReference type="EMBL" id="BMHB01000002">
    <property type="protein sequence ID" value="GGI16608.1"/>
    <property type="molecule type" value="Genomic_DNA"/>
</dbReference>
<protein>
    <submittedName>
        <fullName evidence="1">Accessory Sec system S-layer assembly protein</fullName>
    </submittedName>
</protein>
<evidence type="ECO:0000313" key="1">
    <source>
        <dbReference type="EMBL" id="GGI16608.1"/>
    </source>
</evidence>
<keyword evidence="2" id="KW-1185">Reference proteome</keyword>
<comment type="caution">
    <text evidence="1">The sequence shown here is derived from an EMBL/GenBank/DDBJ whole genome shotgun (WGS) entry which is preliminary data.</text>
</comment>
<proteinExistence type="predicted"/>
<dbReference type="NCBIfam" id="TIGR04399">
    <property type="entry name" value="acc_Sec_SLAP"/>
    <property type="match status" value="1"/>
</dbReference>
<evidence type="ECO:0000313" key="2">
    <source>
        <dbReference type="Proteomes" id="UP000626244"/>
    </source>
</evidence>
<dbReference type="OrthoDB" id="1907642at2"/>
<dbReference type="InterPro" id="IPR030911">
    <property type="entry name" value="Sec_acc_SLAP"/>
</dbReference>